<comment type="caution">
    <text evidence="1">The sequence shown here is derived from an EMBL/GenBank/DDBJ whole genome shotgun (WGS) entry which is preliminary data.</text>
</comment>
<evidence type="ECO:0000313" key="1">
    <source>
        <dbReference type="EMBL" id="KAJ7027338.1"/>
    </source>
</evidence>
<gene>
    <name evidence="1" type="ORF">C8F04DRAFT_1189619</name>
</gene>
<dbReference type="Proteomes" id="UP001218188">
    <property type="component" value="Unassembled WGS sequence"/>
</dbReference>
<protein>
    <submittedName>
        <fullName evidence="1">Uncharacterized protein</fullName>
    </submittedName>
</protein>
<dbReference type="EMBL" id="JARJCM010000125">
    <property type="protein sequence ID" value="KAJ7027338.1"/>
    <property type="molecule type" value="Genomic_DNA"/>
</dbReference>
<proteinExistence type="predicted"/>
<accession>A0AAD6WU45</accession>
<keyword evidence="2" id="KW-1185">Reference proteome</keyword>
<dbReference type="AlphaFoldDB" id="A0AAD6WU45"/>
<sequence>MPASAQKGSFHAISIHRLPPHLFKFEAFVDKCVLSPAVQRNLLKVDVYSLCTYATPGYSFSIYSYFKTKNAKDSELGLHNGATVFSADAGVVRSLASAPFGSHFVEIYTCRPPVPRWKRMGSTTRLDVAQSRMWLFFLCSGGQKRLFESPSGAPEQKRILPRAVLKAACGFCATSLISRVTRSTTTGNTWSLPGRAYFSGALDKSGITAGIILFSGREKGPG</sequence>
<organism evidence="1 2">
    <name type="scientific">Mycena alexandri</name>
    <dbReference type="NCBI Taxonomy" id="1745969"/>
    <lineage>
        <taxon>Eukaryota</taxon>
        <taxon>Fungi</taxon>
        <taxon>Dikarya</taxon>
        <taxon>Basidiomycota</taxon>
        <taxon>Agaricomycotina</taxon>
        <taxon>Agaricomycetes</taxon>
        <taxon>Agaricomycetidae</taxon>
        <taxon>Agaricales</taxon>
        <taxon>Marasmiineae</taxon>
        <taxon>Mycenaceae</taxon>
        <taxon>Mycena</taxon>
    </lineage>
</organism>
<evidence type="ECO:0000313" key="2">
    <source>
        <dbReference type="Proteomes" id="UP001218188"/>
    </source>
</evidence>
<reference evidence="1" key="1">
    <citation type="submission" date="2023-03" db="EMBL/GenBank/DDBJ databases">
        <title>Massive genome expansion in bonnet fungi (Mycena s.s.) driven by repeated elements and novel gene families across ecological guilds.</title>
        <authorList>
            <consortium name="Lawrence Berkeley National Laboratory"/>
            <person name="Harder C.B."/>
            <person name="Miyauchi S."/>
            <person name="Viragh M."/>
            <person name="Kuo A."/>
            <person name="Thoen E."/>
            <person name="Andreopoulos B."/>
            <person name="Lu D."/>
            <person name="Skrede I."/>
            <person name="Drula E."/>
            <person name="Henrissat B."/>
            <person name="Morin E."/>
            <person name="Kohler A."/>
            <person name="Barry K."/>
            <person name="LaButti K."/>
            <person name="Morin E."/>
            <person name="Salamov A."/>
            <person name="Lipzen A."/>
            <person name="Mereny Z."/>
            <person name="Hegedus B."/>
            <person name="Baldrian P."/>
            <person name="Stursova M."/>
            <person name="Weitz H."/>
            <person name="Taylor A."/>
            <person name="Grigoriev I.V."/>
            <person name="Nagy L.G."/>
            <person name="Martin F."/>
            <person name="Kauserud H."/>
        </authorList>
    </citation>
    <scope>NUCLEOTIDE SEQUENCE</scope>
    <source>
        <strain evidence="1">CBHHK200</strain>
    </source>
</reference>
<name>A0AAD6WU45_9AGAR</name>